<dbReference type="Proteomes" id="UP001291623">
    <property type="component" value="Unassembled WGS sequence"/>
</dbReference>
<reference evidence="1" key="1">
    <citation type="submission" date="2023-12" db="EMBL/GenBank/DDBJ databases">
        <title>Genome assembly of Anisodus tanguticus.</title>
        <authorList>
            <person name="Wang Y.-J."/>
        </authorList>
    </citation>
    <scope>NUCLEOTIDE SEQUENCE</scope>
    <source>
        <strain evidence="1">KB-2021</strain>
        <tissue evidence="1">Leaf</tissue>
    </source>
</reference>
<sequence>MAILVFVHHFLFSDANNHSILNKDFDIVESGQYQRYAWGTKVFEDIFRTMRGKLRAKLMMYRLRGLPLAFQNMEQHPHSRSSTSASPEDLKAEINELRLDLGKLTRKVTLLNDYVISSFERLFKLFDPKATKEKGDNVSVSEHFDDHKFIADVPEGNMPADEIQSNIKPNEGVTDGVCGQQMILRIIQRIGNDDELTDEVLAKLNMFQIESEELTWINFPGKWDQSPFVKFGYDISSTSKSTPKRIFEEKYPFVNNIDEFDPYSYVGRAFSQLLNDGMDSSQSVSEIEILRLEVEIRLVLGTLRCGLKVVVELRLGFIPRMYVRENTRILSDIRLTKSLANAIDIFRIWSSRRLI</sequence>
<organism evidence="1 2">
    <name type="scientific">Anisodus tanguticus</name>
    <dbReference type="NCBI Taxonomy" id="243964"/>
    <lineage>
        <taxon>Eukaryota</taxon>
        <taxon>Viridiplantae</taxon>
        <taxon>Streptophyta</taxon>
        <taxon>Embryophyta</taxon>
        <taxon>Tracheophyta</taxon>
        <taxon>Spermatophyta</taxon>
        <taxon>Magnoliopsida</taxon>
        <taxon>eudicotyledons</taxon>
        <taxon>Gunneridae</taxon>
        <taxon>Pentapetalae</taxon>
        <taxon>asterids</taxon>
        <taxon>lamiids</taxon>
        <taxon>Solanales</taxon>
        <taxon>Solanaceae</taxon>
        <taxon>Solanoideae</taxon>
        <taxon>Hyoscyameae</taxon>
        <taxon>Anisodus</taxon>
    </lineage>
</organism>
<name>A0AAE1S7T6_9SOLA</name>
<comment type="caution">
    <text evidence="1">The sequence shown here is derived from an EMBL/GenBank/DDBJ whole genome shotgun (WGS) entry which is preliminary data.</text>
</comment>
<dbReference type="EMBL" id="JAVYJV010000008">
    <property type="protein sequence ID" value="KAK4364594.1"/>
    <property type="molecule type" value="Genomic_DNA"/>
</dbReference>
<dbReference type="PANTHER" id="PTHR48449">
    <property type="entry name" value="DUF1985 DOMAIN-CONTAINING PROTEIN"/>
    <property type="match status" value="1"/>
</dbReference>
<dbReference type="AlphaFoldDB" id="A0AAE1S7T6"/>
<accession>A0AAE1S7T6</accession>
<evidence type="ECO:0000313" key="2">
    <source>
        <dbReference type="Proteomes" id="UP001291623"/>
    </source>
</evidence>
<proteinExistence type="predicted"/>
<evidence type="ECO:0000313" key="1">
    <source>
        <dbReference type="EMBL" id="KAK4364594.1"/>
    </source>
</evidence>
<dbReference type="PANTHER" id="PTHR48449:SF1">
    <property type="entry name" value="DUF1985 DOMAIN-CONTAINING PROTEIN"/>
    <property type="match status" value="1"/>
</dbReference>
<gene>
    <name evidence="1" type="ORF">RND71_015952</name>
</gene>
<protein>
    <submittedName>
        <fullName evidence="1">Uncharacterized protein</fullName>
    </submittedName>
</protein>
<keyword evidence="2" id="KW-1185">Reference proteome</keyword>